<evidence type="ECO:0000313" key="1">
    <source>
        <dbReference type="EMBL" id="JAH25879.1"/>
    </source>
</evidence>
<dbReference type="AlphaFoldDB" id="A0A0E9R9W7"/>
<accession>A0A0E9R9W7</accession>
<protein>
    <submittedName>
        <fullName evidence="1">Uncharacterized protein</fullName>
    </submittedName>
</protein>
<reference evidence="1" key="2">
    <citation type="journal article" date="2015" name="Fish Shellfish Immunol.">
        <title>Early steps in the European eel (Anguilla anguilla)-Vibrio vulnificus interaction in the gills: Role of the RtxA13 toxin.</title>
        <authorList>
            <person name="Callol A."/>
            <person name="Pajuelo D."/>
            <person name="Ebbesson L."/>
            <person name="Teles M."/>
            <person name="MacKenzie S."/>
            <person name="Amaro C."/>
        </authorList>
    </citation>
    <scope>NUCLEOTIDE SEQUENCE</scope>
</reference>
<reference evidence="1" key="1">
    <citation type="submission" date="2014-11" db="EMBL/GenBank/DDBJ databases">
        <authorList>
            <person name="Amaro Gonzalez C."/>
        </authorList>
    </citation>
    <scope>NUCLEOTIDE SEQUENCE</scope>
</reference>
<dbReference type="EMBL" id="GBXM01082698">
    <property type="protein sequence ID" value="JAH25879.1"/>
    <property type="molecule type" value="Transcribed_RNA"/>
</dbReference>
<name>A0A0E9R9W7_ANGAN</name>
<proteinExistence type="predicted"/>
<organism evidence="1">
    <name type="scientific">Anguilla anguilla</name>
    <name type="common">European freshwater eel</name>
    <name type="synonym">Muraena anguilla</name>
    <dbReference type="NCBI Taxonomy" id="7936"/>
    <lineage>
        <taxon>Eukaryota</taxon>
        <taxon>Metazoa</taxon>
        <taxon>Chordata</taxon>
        <taxon>Craniata</taxon>
        <taxon>Vertebrata</taxon>
        <taxon>Euteleostomi</taxon>
        <taxon>Actinopterygii</taxon>
        <taxon>Neopterygii</taxon>
        <taxon>Teleostei</taxon>
        <taxon>Anguilliformes</taxon>
        <taxon>Anguillidae</taxon>
        <taxon>Anguilla</taxon>
    </lineage>
</organism>
<sequence length="28" mass="3306">MLLPTKNRNCHLHQEIIVKPKGETEDFN</sequence>